<keyword evidence="1" id="KW-1133">Transmembrane helix</keyword>
<feature type="transmembrane region" description="Helical" evidence="1">
    <location>
        <begin position="122"/>
        <end position="143"/>
    </location>
</feature>
<proteinExistence type="predicted"/>
<protein>
    <recommendedName>
        <fullName evidence="4">Transmembrane protein</fullName>
    </recommendedName>
</protein>
<evidence type="ECO:0000313" key="2">
    <source>
        <dbReference type="EMBL" id="CCM75372.1"/>
    </source>
</evidence>
<dbReference type="HOGENOM" id="CLU_1711797_0_0_5"/>
<dbReference type="EMBL" id="CANI01000014">
    <property type="protein sequence ID" value="CCM75372.1"/>
    <property type="molecule type" value="Genomic_DNA"/>
</dbReference>
<keyword evidence="1" id="KW-0812">Transmembrane</keyword>
<dbReference type="STRING" id="1211777.BN77_2524"/>
<name>K0PVY2_9HYPH</name>
<keyword evidence="1" id="KW-0472">Membrane</keyword>
<evidence type="ECO:0000313" key="3">
    <source>
        <dbReference type="Proteomes" id="UP000009319"/>
    </source>
</evidence>
<dbReference type="AlphaFoldDB" id="K0PVY2"/>
<evidence type="ECO:0008006" key="4">
    <source>
        <dbReference type="Google" id="ProtNLM"/>
    </source>
</evidence>
<keyword evidence="3" id="KW-1185">Reference proteome</keyword>
<gene>
    <name evidence="2" type="ORF">BN77_2524</name>
</gene>
<dbReference type="Proteomes" id="UP000009319">
    <property type="component" value="Unassembled WGS sequence"/>
</dbReference>
<evidence type="ECO:0000256" key="1">
    <source>
        <dbReference type="SAM" id="Phobius"/>
    </source>
</evidence>
<reference evidence="2 3" key="1">
    <citation type="journal article" date="2013" name="Genome Announc.">
        <title>Draft Genome Sequence of Rhizobium mesoamericanum STM3625, a Nitrogen-Fixing Symbiont of Mimosa pudica Isolated in French Guiana (South America).</title>
        <authorList>
            <person name="Moulin L."/>
            <person name="Mornico D."/>
            <person name="Melkonian R."/>
            <person name="Klonowska A."/>
        </authorList>
    </citation>
    <scope>NUCLEOTIDE SEQUENCE [LARGE SCALE GENOMIC DNA]</scope>
    <source>
        <strain evidence="2 3">STM3625</strain>
    </source>
</reference>
<sequence>MREPADQASAMIILGPNARSLMMVRLLLRVTAIGEGAMGLAFLLVPNLPALILFGQRLDSALPENIGRFVGAALVALGVACWRAAEDVESRATSGLILAVLIYDVIAAILLAYAYLGPGLAGMGLWVGLISHLVLAIWCVASLRYGRLATTGK</sequence>
<feature type="transmembrane region" description="Helical" evidence="1">
    <location>
        <begin position="96"/>
        <end position="116"/>
    </location>
</feature>
<feature type="transmembrane region" description="Helical" evidence="1">
    <location>
        <begin position="66"/>
        <end position="84"/>
    </location>
</feature>
<accession>K0PVY2</accession>
<dbReference type="eggNOG" id="ENOG502ZXWW">
    <property type="taxonomic scope" value="Bacteria"/>
</dbReference>
<feature type="transmembrane region" description="Helical" evidence="1">
    <location>
        <begin position="26"/>
        <end position="46"/>
    </location>
</feature>
<organism evidence="2 3">
    <name type="scientific">Rhizobium mesoamericanum STM3625</name>
    <dbReference type="NCBI Taxonomy" id="1211777"/>
    <lineage>
        <taxon>Bacteria</taxon>
        <taxon>Pseudomonadati</taxon>
        <taxon>Pseudomonadota</taxon>
        <taxon>Alphaproteobacteria</taxon>
        <taxon>Hyphomicrobiales</taxon>
        <taxon>Rhizobiaceae</taxon>
        <taxon>Rhizobium/Agrobacterium group</taxon>
        <taxon>Rhizobium</taxon>
    </lineage>
</organism>
<comment type="caution">
    <text evidence="2">The sequence shown here is derived from an EMBL/GenBank/DDBJ whole genome shotgun (WGS) entry which is preliminary data.</text>
</comment>